<proteinExistence type="predicted"/>
<evidence type="ECO:0000313" key="2">
    <source>
        <dbReference type="Proteomes" id="UP000604825"/>
    </source>
</evidence>
<protein>
    <submittedName>
        <fullName evidence="1">Uncharacterized protein</fullName>
    </submittedName>
</protein>
<reference evidence="1" key="1">
    <citation type="submission" date="2020-10" db="EMBL/GenBank/DDBJ databases">
        <authorList>
            <person name="Han B."/>
            <person name="Lu T."/>
            <person name="Zhao Q."/>
            <person name="Huang X."/>
            <person name="Zhao Y."/>
        </authorList>
    </citation>
    <scope>NUCLEOTIDE SEQUENCE</scope>
</reference>
<comment type="caution">
    <text evidence="1">The sequence shown here is derived from an EMBL/GenBank/DDBJ whole genome shotgun (WGS) entry which is preliminary data.</text>
</comment>
<dbReference type="EMBL" id="CAJGYO010000005">
    <property type="protein sequence ID" value="CAD6232678.1"/>
    <property type="molecule type" value="Genomic_DNA"/>
</dbReference>
<organism evidence="1 2">
    <name type="scientific">Miscanthus lutarioriparius</name>
    <dbReference type="NCBI Taxonomy" id="422564"/>
    <lineage>
        <taxon>Eukaryota</taxon>
        <taxon>Viridiplantae</taxon>
        <taxon>Streptophyta</taxon>
        <taxon>Embryophyta</taxon>
        <taxon>Tracheophyta</taxon>
        <taxon>Spermatophyta</taxon>
        <taxon>Magnoliopsida</taxon>
        <taxon>Liliopsida</taxon>
        <taxon>Poales</taxon>
        <taxon>Poaceae</taxon>
        <taxon>PACMAD clade</taxon>
        <taxon>Panicoideae</taxon>
        <taxon>Andropogonodae</taxon>
        <taxon>Andropogoneae</taxon>
        <taxon>Saccharinae</taxon>
        <taxon>Miscanthus</taxon>
    </lineage>
</organism>
<dbReference type="AlphaFoldDB" id="A0A811P348"/>
<name>A0A811P348_9POAL</name>
<dbReference type="Proteomes" id="UP000604825">
    <property type="component" value="Unassembled WGS sequence"/>
</dbReference>
<keyword evidence="2" id="KW-1185">Reference proteome</keyword>
<accession>A0A811P348</accession>
<gene>
    <name evidence="1" type="ORF">NCGR_LOCUS22285</name>
</gene>
<evidence type="ECO:0000313" key="1">
    <source>
        <dbReference type="EMBL" id="CAD6232678.1"/>
    </source>
</evidence>
<sequence length="120" mass="12787">MAMLPGNNDDVLARLMRAVVEDPPAGARRSWPCNMCDGRARGRRPAGGRRPRLVAGAAPRGLLLVARAPCWPPCGWGADVHRRCATGHIVLAVAVVNLLVAVGLSDFDPQIALNIFDAML</sequence>